<reference evidence="1" key="1">
    <citation type="submission" date="2023-06" db="EMBL/GenBank/DDBJ databases">
        <authorList>
            <consortium name="Lawrence Berkeley National Laboratory"/>
            <person name="Ahrendt S."/>
            <person name="Sahu N."/>
            <person name="Indic B."/>
            <person name="Wong-Bajracharya J."/>
            <person name="Merenyi Z."/>
            <person name="Ke H.-M."/>
            <person name="Monk M."/>
            <person name="Kocsube S."/>
            <person name="Drula E."/>
            <person name="Lipzen A."/>
            <person name="Balint B."/>
            <person name="Henrissat B."/>
            <person name="Andreopoulos B."/>
            <person name="Martin F.M."/>
            <person name="Harder C.B."/>
            <person name="Rigling D."/>
            <person name="Ford K.L."/>
            <person name="Foster G.D."/>
            <person name="Pangilinan J."/>
            <person name="Papanicolaou A."/>
            <person name="Barry K."/>
            <person name="LaButti K."/>
            <person name="Viragh M."/>
            <person name="Koriabine M."/>
            <person name="Yan M."/>
            <person name="Riley R."/>
            <person name="Champramary S."/>
            <person name="Plett K.L."/>
            <person name="Tsai I.J."/>
            <person name="Slot J."/>
            <person name="Sipos G."/>
            <person name="Plett J."/>
            <person name="Nagy L.G."/>
            <person name="Grigoriev I.V."/>
        </authorList>
    </citation>
    <scope>NUCLEOTIDE SEQUENCE</scope>
    <source>
        <strain evidence="1">HWK02</strain>
    </source>
</reference>
<dbReference type="EMBL" id="JAUEPU010000139">
    <property type="protein sequence ID" value="KAK0475971.1"/>
    <property type="molecule type" value="Genomic_DNA"/>
</dbReference>
<accession>A0AA39P268</accession>
<dbReference type="Proteomes" id="UP001175228">
    <property type="component" value="Unassembled WGS sequence"/>
</dbReference>
<dbReference type="SUPFAM" id="SSF50985">
    <property type="entry name" value="RCC1/BLIP-II"/>
    <property type="match status" value="1"/>
</dbReference>
<evidence type="ECO:0000313" key="1">
    <source>
        <dbReference type="EMBL" id="KAK0475971.1"/>
    </source>
</evidence>
<gene>
    <name evidence="1" type="ORF">EDD18DRAFT_1216517</name>
</gene>
<comment type="caution">
    <text evidence="1">The sequence shown here is derived from an EMBL/GenBank/DDBJ whole genome shotgun (WGS) entry which is preliminary data.</text>
</comment>
<name>A0AA39P268_9AGAR</name>
<proteinExistence type="predicted"/>
<sequence length="154" mass="16588">MGKKTAFSSIYEPVLVKDIGPEKTTQHSSGQQHSITLGEKGTVHVWGCNECRRHGLGNQVDTLRLKQVLHCPGANTGVLLTAGPSTSVVVDRGVMYWITSNWKNPGDGSSDSPYSGFRYMLDIKSCKIPVAPSEALIHWALTSDNSGDGDTTLS</sequence>
<keyword evidence="2" id="KW-1185">Reference proteome</keyword>
<protein>
    <recommendedName>
        <fullName evidence="3">RCC1/BLIP-II protein</fullName>
    </recommendedName>
</protein>
<organism evidence="1 2">
    <name type="scientific">Armillaria luteobubalina</name>
    <dbReference type="NCBI Taxonomy" id="153913"/>
    <lineage>
        <taxon>Eukaryota</taxon>
        <taxon>Fungi</taxon>
        <taxon>Dikarya</taxon>
        <taxon>Basidiomycota</taxon>
        <taxon>Agaricomycotina</taxon>
        <taxon>Agaricomycetes</taxon>
        <taxon>Agaricomycetidae</taxon>
        <taxon>Agaricales</taxon>
        <taxon>Marasmiineae</taxon>
        <taxon>Physalacriaceae</taxon>
        <taxon>Armillaria</taxon>
    </lineage>
</organism>
<dbReference type="InterPro" id="IPR009091">
    <property type="entry name" value="RCC1/BLIP-II"/>
</dbReference>
<dbReference type="AlphaFoldDB" id="A0AA39P268"/>
<dbReference type="Gene3D" id="2.130.10.30">
    <property type="entry name" value="Regulator of chromosome condensation 1/beta-lactamase-inhibitor protein II"/>
    <property type="match status" value="1"/>
</dbReference>
<evidence type="ECO:0000313" key="2">
    <source>
        <dbReference type="Proteomes" id="UP001175228"/>
    </source>
</evidence>
<evidence type="ECO:0008006" key="3">
    <source>
        <dbReference type="Google" id="ProtNLM"/>
    </source>
</evidence>